<dbReference type="SUPFAM" id="SSF51735">
    <property type="entry name" value="NAD(P)-binding Rossmann-fold domains"/>
    <property type="match status" value="1"/>
</dbReference>
<accession>A0A7X0VZE9</accession>
<reference evidence="3 4" key="1">
    <citation type="submission" date="2020-08" db="EMBL/GenBank/DDBJ databases">
        <title>Cohnella phylogeny.</title>
        <authorList>
            <person name="Dunlap C."/>
        </authorList>
    </citation>
    <scope>NUCLEOTIDE SEQUENCE [LARGE SCALE GENOMIC DNA]</scope>
    <source>
        <strain evidence="3 4">CBP 2801</strain>
    </source>
</reference>
<dbReference type="RefSeq" id="WP_185131564.1">
    <property type="nucleotide sequence ID" value="NZ_JACJVO010000031.1"/>
</dbReference>
<proteinExistence type="predicted"/>
<protein>
    <submittedName>
        <fullName evidence="3">NAD(P)-binding domain-containing protein</fullName>
    </submittedName>
</protein>
<dbReference type="PANTHER" id="PTHR14239">
    <property type="entry name" value="DUDULIN-RELATED"/>
    <property type="match status" value="1"/>
</dbReference>
<evidence type="ECO:0000313" key="3">
    <source>
        <dbReference type="EMBL" id="MBB6733913.1"/>
    </source>
</evidence>
<dbReference type="InterPro" id="IPR028939">
    <property type="entry name" value="P5C_Rdtase_cat_N"/>
</dbReference>
<dbReference type="Pfam" id="PF03807">
    <property type="entry name" value="F420_oxidored"/>
    <property type="match status" value="1"/>
</dbReference>
<evidence type="ECO:0000259" key="2">
    <source>
        <dbReference type="Pfam" id="PF03807"/>
    </source>
</evidence>
<dbReference type="EMBL" id="JACJVO010000031">
    <property type="protein sequence ID" value="MBB6733913.1"/>
    <property type="molecule type" value="Genomic_DNA"/>
</dbReference>
<dbReference type="InterPro" id="IPR036291">
    <property type="entry name" value="NAD(P)-bd_dom_sf"/>
</dbReference>
<sequence>MKIAVIGSGHMGGTLGKRWAGEGYQVMFGSRDPHSDKIRNLLQAAGPKAQAGTLQEAVAFGEIVLLAVIPTEVERVLREAGDLENKILINCTNRFDGKSADLEVLRLARNARVVRAFHTFPWEALENPRFGPTNATAFLSGDHAEAKATVARLCRDIGLDPIDVGGSDNMEKIEAAIGALWQVLAPQFGREFSMRILRRVEEG</sequence>
<feature type="domain" description="Pyrroline-5-carboxylate reductase catalytic N-terminal" evidence="2">
    <location>
        <begin position="2"/>
        <end position="93"/>
    </location>
</feature>
<keyword evidence="4" id="KW-1185">Reference proteome</keyword>
<evidence type="ECO:0000313" key="4">
    <source>
        <dbReference type="Proteomes" id="UP000564644"/>
    </source>
</evidence>
<gene>
    <name evidence="3" type="ORF">H7C18_23595</name>
</gene>
<name>A0A7X0VZE9_9BACL</name>
<dbReference type="GO" id="GO:0016491">
    <property type="term" value="F:oxidoreductase activity"/>
    <property type="evidence" value="ECO:0007669"/>
    <property type="project" value="UniProtKB-KW"/>
</dbReference>
<keyword evidence="1" id="KW-0560">Oxidoreductase</keyword>
<dbReference type="PANTHER" id="PTHR14239:SF10">
    <property type="entry name" value="REDUCTASE"/>
    <property type="match status" value="1"/>
</dbReference>
<evidence type="ECO:0000256" key="1">
    <source>
        <dbReference type="ARBA" id="ARBA00023002"/>
    </source>
</evidence>
<organism evidence="3 4">
    <name type="scientific">Cohnella zeiphila</name>
    <dbReference type="NCBI Taxonomy" id="2761120"/>
    <lineage>
        <taxon>Bacteria</taxon>
        <taxon>Bacillati</taxon>
        <taxon>Bacillota</taxon>
        <taxon>Bacilli</taxon>
        <taxon>Bacillales</taxon>
        <taxon>Paenibacillaceae</taxon>
        <taxon>Cohnella</taxon>
    </lineage>
</organism>
<comment type="caution">
    <text evidence="3">The sequence shown here is derived from an EMBL/GenBank/DDBJ whole genome shotgun (WGS) entry which is preliminary data.</text>
</comment>
<dbReference type="Proteomes" id="UP000564644">
    <property type="component" value="Unassembled WGS sequence"/>
</dbReference>
<dbReference type="AlphaFoldDB" id="A0A7X0VZE9"/>
<dbReference type="Gene3D" id="3.40.50.720">
    <property type="entry name" value="NAD(P)-binding Rossmann-like Domain"/>
    <property type="match status" value="1"/>
</dbReference>
<dbReference type="InterPro" id="IPR051267">
    <property type="entry name" value="STEAP_metalloreductase"/>
</dbReference>